<feature type="transmembrane region" description="Helical" evidence="2">
    <location>
        <begin position="6"/>
        <end position="23"/>
    </location>
</feature>
<feature type="compositionally biased region" description="Low complexity" evidence="1">
    <location>
        <begin position="239"/>
        <end position="250"/>
    </location>
</feature>
<accession>A0A0F7JLI3</accession>
<dbReference type="AlphaFoldDB" id="A0A0F7JLI3"/>
<keyword evidence="4" id="KW-1185">Reference proteome</keyword>
<keyword evidence="2" id="KW-0472">Membrane</keyword>
<evidence type="ECO:0000256" key="2">
    <source>
        <dbReference type="SAM" id="Phobius"/>
    </source>
</evidence>
<dbReference type="EMBL" id="CP011389">
    <property type="protein sequence ID" value="AKH16517.1"/>
    <property type="molecule type" value="Genomic_DNA"/>
</dbReference>
<dbReference type="KEGG" id="dch:SY84_04980"/>
<protein>
    <submittedName>
        <fullName evidence="3">Uncharacterized protein</fullName>
    </submittedName>
</protein>
<feature type="compositionally biased region" description="Basic and acidic residues" evidence="1">
    <location>
        <begin position="51"/>
        <end position="62"/>
    </location>
</feature>
<proteinExistence type="predicted"/>
<feature type="region of interest" description="Disordered" evidence="1">
    <location>
        <begin position="42"/>
        <end position="62"/>
    </location>
</feature>
<evidence type="ECO:0000256" key="1">
    <source>
        <dbReference type="SAM" id="MobiDB-lite"/>
    </source>
</evidence>
<keyword evidence="2" id="KW-1133">Transmembrane helix</keyword>
<sequence length="250" mass="27585">MTLPDSALQVIGGAAVLLLLWLLRPLVRAGLARARLSWTRARRTLPPPPRDPQDEWRQREASHRRDVLRPGLLHVAFDRESVSLGDDSEEHWRLLMFEENLPLSAVLGRPIFRVLASVPGGQATWLIELREDVRAPQRSAAGEPERPGLVRVTPLAVVAQQWSAPRLLHADVPVSRLMGATLYARYLGRQDPADVAEAPHPIREEETGASTAYDEAQVGANDRVMIRVRPHPPGTAGQAPPSATRSPRSS</sequence>
<organism evidence="3 4">
    <name type="scientific">Deinococcus soli</name>
    <name type="common">ex Cha et al. 2016</name>
    <dbReference type="NCBI Taxonomy" id="1309411"/>
    <lineage>
        <taxon>Bacteria</taxon>
        <taxon>Thermotogati</taxon>
        <taxon>Deinococcota</taxon>
        <taxon>Deinococci</taxon>
        <taxon>Deinococcales</taxon>
        <taxon>Deinococcaceae</taxon>
        <taxon>Deinococcus</taxon>
    </lineage>
</organism>
<gene>
    <name evidence="3" type="ORF">SY84_04980</name>
</gene>
<dbReference type="Proteomes" id="UP000034024">
    <property type="component" value="Chromosome"/>
</dbReference>
<evidence type="ECO:0000313" key="4">
    <source>
        <dbReference type="Proteomes" id="UP000034024"/>
    </source>
</evidence>
<keyword evidence="2" id="KW-0812">Transmembrane</keyword>
<evidence type="ECO:0000313" key="3">
    <source>
        <dbReference type="EMBL" id="AKH16517.1"/>
    </source>
</evidence>
<dbReference type="OrthoDB" id="70040at2"/>
<dbReference type="RefSeq" id="WP_046843092.1">
    <property type="nucleotide sequence ID" value="NZ_CP011389.1"/>
</dbReference>
<feature type="region of interest" description="Disordered" evidence="1">
    <location>
        <begin position="194"/>
        <end position="250"/>
    </location>
</feature>
<reference evidence="3 4" key="1">
    <citation type="submission" date="2015-01" db="EMBL/GenBank/DDBJ databases">
        <title>Deinococcus soli/N5/whole genome sequencing.</title>
        <authorList>
            <person name="Kim M.K."/>
            <person name="Srinivasan S."/>
            <person name="Lee J.-J."/>
        </authorList>
    </citation>
    <scope>NUCLEOTIDE SEQUENCE [LARGE SCALE GENOMIC DNA]</scope>
    <source>
        <strain evidence="3 4">N5</strain>
    </source>
</reference>
<name>A0A0F7JLI3_9DEIO</name>
<dbReference type="PATRIC" id="fig|1309411.5.peg.1023"/>